<reference evidence="3 4" key="1">
    <citation type="journal article" date="2017" name="Nat. Ecol. Evol.">
        <title>Scallop genome provides insights into evolution of bilaterian karyotype and development.</title>
        <authorList>
            <person name="Wang S."/>
            <person name="Zhang J."/>
            <person name="Jiao W."/>
            <person name="Li J."/>
            <person name="Xun X."/>
            <person name="Sun Y."/>
            <person name="Guo X."/>
            <person name="Huan P."/>
            <person name="Dong B."/>
            <person name="Zhang L."/>
            <person name="Hu X."/>
            <person name="Sun X."/>
            <person name="Wang J."/>
            <person name="Zhao C."/>
            <person name="Wang Y."/>
            <person name="Wang D."/>
            <person name="Huang X."/>
            <person name="Wang R."/>
            <person name="Lv J."/>
            <person name="Li Y."/>
            <person name="Zhang Z."/>
            <person name="Liu B."/>
            <person name="Lu W."/>
            <person name="Hui Y."/>
            <person name="Liang J."/>
            <person name="Zhou Z."/>
            <person name="Hou R."/>
            <person name="Li X."/>
            <person name="Liu Y."/>
            <person name="Li H."/>
            <person name="Ning X."/>
            <person name="Lin Y."/>
            <person name="Zhao L."/>
            <person name="Xing Q."/>
            <person name="Dou J."/>
            <person name="Li Y."/>
            <person name="Mao J."/>
            <person name="Guo H."/>
            <person name="Dou H."/>
            <person name="Li T."/>
            <person name="Mu C."/>
            <person name="Jiang W."/>
            <person name="Fu Q."/>
            <person name="Fu X."/>
            <person name="Miao Y."/>
            <person name="Liu J."/>
            <person name="Yu Q."/>
            <person name="Li R."/>
            <person name="Liao H."/>
            <person name="Li X."/>
            <person name="Kong Y."/>
            <person name="Jiang Z."/>
            <person name="Chourrout D."/>
            <person name="Li R."/>
            <person name="Bao Z."/>
        </authorList>
    </citation>
    <scope>NUCLEOTIDE SEQUENCE [LARGE SCALE GENOMIC DNA]</scope>
    <source>
        <strain evidence="3 4">PY_sf001</strain>
    </source>
</reference>
<evidence type="ECO:0000256" key="1">
    <source>
        <dbReference type="SAM" id="Coils"/>
    </source>
</evidence>
<evidence type="ECO:0000313" key="4">
    <source>
        <dbReference type="Proteomes" id="UP000242188"/>
    </source>
</evidence>
<evidence type="ECO:0000313" key="3">
    <source>
        <dbReference type="EMBL" id="OWF43403.1"/>
    </source>
</evidence>
<dbReference type="PANTHER" id="PTHR24024:SF18">
    <property type="entry name" value="SHORT-CHAIN COLLAGEN C4-LIKE"/>
    <property type="match status" value="1"/>
</dbReference>
<feature type="coiled-coil region" evidence="1">
    <location>
        <begin position="52"/>
        <end position="79"/>
    </location>
</feature>
<name>A0A210Q3T3_MIZYE</name>
<keyword evidence="2" id="KW-0732">Signal</keyword>
<dbReference type="EMBL" id="NEDP02005113">
    <property type="protein sequence ID" value="OWF43403.1"/>
    <property type="molecule type" value="Genomic_DNA"/>
</dbReference>
<feature type="chain" id="PRO_5012194194" evidence="2">
    <location>
        <begin position="22"/>
        <end position="266"/>
    </location>
</feature>
<dbReference type="GO" id="GO:0005581">
    <property type="term" value="C:collagen trimer"/>
    <property type="evidence" value="ECO:0007669"/>
    <property type="project" value="UniProtKB-KW"/>
</dbReference>
<keyword evidence="1" id="KW-0175">Coiled coil</keyword>
<protein>
    <submittedName>
        <fullName evidence="3">Short-chain collagen C4</fullName>
    </submittedName>
</protein>
<evidence type="ECO:0000256" key="2">
    <source>
        <dbReference type="SAM" id="SignalP"/>
    </source>
</evidence>
<comment type="caution">
    <text evidence="3">The sequence shown here is derived from an EMBL/GenBank/DDBJ whole genome shotgun (WGS) entry which is preliminary data.</text>
</comment>
<dbReference type="InterPro" id="IPR051077">
    <property type="entry name" value="Ca-dependent_lectin"/>
</dbReference>
<feature type="signal peptide" evidence="2">
    <location>
        <begin position="1"/>
        <end position="21"/>
    </location>
</feature>
<dbReference type="GO" id="GO:0005615">
    <property type="term" value="C:extracellular space"/>
    <property type="evidence" value="ECO:0007669"/>
    <property type="project" value="TreeGrafter"/>
</dbReference>
<dbReference type="AlphaFoldDB" id="A0A210Q3T3"/>
<proteinExistence type="predicted"/>
<keyword evidence="4" id="KW-1185">Reference proteome</keyword>
<keyword evidence="3" id="KW-0176">Collagen</keyword>
<organism evidence="3 4">
    <name type="scientific">Mizuhopecten yessoensis</name>
    <name type="common">Japanese scallop</name>
    <name type="synonym">Patinopecten yessoensis</name>
    <dbReference type="NCBI Taxonomy" id="6573"/>
    <lineage>
        <taxon>Eukaryota</taxon>
        <taxon>Metazoa</taxon>
        <taxon>Spiralia</taxon>
        <taxon>Lophotrochozoa</taxon>
        <taxon>Mollusca</taxon>
        <taxon>Bivalvia</taxon>
        <taxon>Autobranchia</taxon>
        <taxon>Pteriomorphia</taxon>
        <taxon>Pectinida</taxon>
        <taxon>Pectinoidea</taxon>
        <taxon>Pectinidae</taxon>
        <taxon>Mizuhopecten</taxon>
    </lineage>
</organism>
<accession>A0A210Q3T3</accession>
<dbReference type="OrthoDB" id="6086925at2759"/>
<gene>
    <name evidence="3" type="ORF">KP79_PYT21796</name>
</gene>
<dbReference type="PANTHER" id="PTHR24024">
    <property type="entry name" value="PULMONARY SURFACTANT-ASSOCIATED PROTEIN A"/>
    <property type="match status" value="1"/>
</dbReference>
<sequence length="266" mass="29717">MFSAYVYFVGLLCWVLCSNSALEIHRHRRILLSDPNYLQNELHEIQVKLQEYEVVKSQVDTLQSEVDTLKSTNQQLEQQLPKIATRGTVYVRWGRTDCPGNGTELVYTGYAGGSWYDHYGAAAEYTCLPADPIWGPNKDIRSYYPALMYGAEYEDTLLFNVPNTYEDVPCAVCRSSTHSTSIMIPARTQCYSGWDKAYVGDLAGGYYDSKAATQYVCVDENAQALAGGGTTNDNGKVFHQVRTRCGSLKCPPYENDKALACVVCLK</sequence>
<dbReference type="Proteomes" id="UP000242188">
    <property type="component" value="Unassembled WGS sequence"/>
</dbReference>